<keyword evidence="3" id="KW-0012">Acyltransferase</keyword>
<gene>
    <name evidence="4" type="ORF">CIPAW_05G173900</name>
</gene>
<protein>
    <recommendedName>
        <fullName evidence="6">Vinorine synthase-like</fullName>
    </recommendedName>
</protein>
<dbReference type="SMR" id="A0A8T1QJZ9"/>
<dbReference type="AlphaFoldDB" id="A0A8T1QJZ9"/>
<dbReference type="GO" id="GO:0016746">
    <property type="term" value="F:acyltransferase activity"/>
    <property type="evidence" value="ECO:0007669"/>
    <property type="project" value="UniProtKB-KW"/>
</dbReference>
<evidence type="ECO:0000256" key="1">
    <source>
        <dbReference type="ARBA" id="ARBA00009861"/>
    </source>
</evidence>
<comment type="caution">
    <text evidence="4">The sequence shown here is derived from an EMBL/GenBank/DDBJ whole genome shotgun (WGS) entry which is preliminary data.</text>
</comment>
<dbReference type="Proteomes" id="UP000811609">
    <property type="component" value="Chromosome 5"/>
</dbReference>
<keyword evidence="2" id="KW-0808">Transferase</keyword>
<accession>A0A8T1QJZ9</accession>
<dbReference type="PANTHER" id="PTHR31623:SF17">
    <property type="entry name" value="F21J9.9"/>
    <property type="match status" value="1"/>
</dbReference>
<reference evidence="4" key="1">
    <citation type="submission" date="2020-12" db="EMBL/GenBank/DDBJ databases">
        <title>WGS assembly of Carya illinoinensis cv. Pawnee.</title>
        <authorList>
            <person name="Platts A."/>
            <person name="Shu S."/>
            <person name="Wright S."/>
            <person name="Barry K."/>
            <person name="Edger P."/>
            <person name="Pires J.C."/>
            <person name="Schmutz J."/>
        </authorList>
    </citation>
    <scope>NUCLEOTIDE SEQUENCE</scope>
    <source>
        <tissue evidence="4">Leaf</tissue>
    </source>
</reference>
<organism evidence="4 5">
    <name type="scientific">Carya illinoinensis</name>
    <name type="common">Pecan</name>
    <dbReference type="NCBI Taxonomy" id="32201"/>
    <lineage>
        <taxon>Eukaryota</taxon>
        <taxon>Viridiplantae</taxon>
        <taxon>Streptophyta</taxon>
        <taxon>Embryophyta</taxon>
        <taxon>Tracheophyta</taxon>
        <taxon>Spermatophyta</taxon>
        <taxon>Magnoliopsida</taxon>
        <taxon>eudicotyledons</taxon>
        <taxon>Gunneridae</taxon>
        <taxon>Pentapetalae</taxon>
        <taxon>rosids</taxon>
        <taxon>fabids</taxon>
        <taxon>Fagales</taxon>
        <taxon>Juglandaceae</taxon>
        <taxon>Carya</taxon>
    </lineage>
</organism>
<sequence length="444" mass="49588">MKALLIQVISEESIKPSSPTPPHLRHYQLSFLDQIAPPVFMPLVLFFPNLEAHNSLANLSKVLQLKKSLSETLTRFYPLAGRVKDNLCVDCNDEGVHYVEAKANCQLVEFLEDPVPAELNKFLPLALDDIKDLAVVVQVTSFNCGGIAIGLGMSHKVADALSFFTFLNSWAAINNTLGENCEIMVSRPRFDSATLFPPKALTGFEPRTGIVKDNIVTKRFVFDASAIAAVKAKYTENSEHPTRPTRVEALSAFIWTRFMATTQSKSDQQRKLYTVLHAVNLRTRMDPPLPENYFGNISRVAISVPSMDNDHPGEYHGILNQVRESIRKVNVDFVKELRENEGHLNFIKELAARLTEGELVSFSFTSLCRFPIYEADFGWGKPVWVGSASLTFKNLVAFLDTKSGNGIEAWINLKEEDMAKFECDEELLALVSPASRPNGKIYAS</sequence>
<dbReference type="EMBL" id="CM031813">
    <property type="protein sequence ID" value="KAG6654846.1"/>
    <property type="molecule type" value="Genomic_DNA"/>
</dbReference>
<dbReference type="Pfam" id="PF02458">
    <property type="entry name" value="Transferase"/>
    <property type="match status" value="1"/>
</dbReference>
<name>A0A8T1QJZ9_CARIL</name>
<evidence type="ECO:0000313" key="4">
    <source>
        <dbReference type="EMBL" id="KAG6654846.1"/>
    </source>
</evidence>
<evidence type="ECO:0000256" key="2">
    <source>
        <dbReference type="ARBA" id="ARBA00022679"/>
    </source>
</evidence>
<dbReference type="PANTHER" id="PTHR31623">
    <property type="entry name" value="F21J9.9"/>
    <property type="match status" value="1"/>
</dbReference>
<comment type="similarity">
    <text evidence="1">Belongs to the plant acyltransferase family.</text>
</comment>
<evidence type="ECO:0000256" key="3">
    <source>
        <dbReference type="ARBA" id="ARBA00023315"/>
    </source>
</evidence>
<evidence type="ECO:0000313" key="5">
    <source>
        <dbReference type="Proteomes" id="UP000811609"/>
    </source>
</evidence>
<evidence type="ECO:0008006" key="6">
    <source>
        <dbReference type="Google" id="ProtNLM"/>
    </source>
</evidence>
<proteinExistence type="inferred from homology"/>
<keyword evidence="5" id="KW-1185">Reference proteome</keyword>